<dbReference type="Gene3D" id="3.40.50.300">
    <property type="entry name" value="P-loop containing nucleotide triphosphate hydrolases"/>
    <property type="match status" value="1"/>
</dbReference>
<dbReference type="PROSITE" id="PS00211">
    <property type="entry name" value="ABC_TRANSPORTER_1"/>
    <property type="match status" value="1"/>
</dbReference>
<dbReference type="EMBL" id="DVNG01000114">
    <property type="protein sequence ID" value="HIU50871.1"/>
    <property type="molecule type" value="Genomic_DNA"/>
</dbReference>
<dbReference type="GO" id="GO:0016887">
    <property type="term" value="F:ATP hydrolysis activity"/>
    <property type="evidence" value="ECO:0007669"/>
    <property type="project" value="InterPro"/>
</dbReference>
<evidence type="ECO:0000313" key="7">
    <source>
        <dbReference type="Proteomes" id="UP000824118"/>
    </source>
</evidence>
<evidence type="ECO:0000313" key="6">
    <source>
        <dbReference type="EMBL" id="HIU50871.1"/>
    </source>
</evidence>
<keyword evidence="4 6" id="KW-0067">ATP-binding</keyword>
<dbReference type="SMART" id="SM00382">
    <property type="entry name" value="AAA"/>
    <property type="match status" value="1"/>
</dbReference>
<evidence type="ECO:0000256" key="3">
    <source>
        <dbReference type="ARBA" id="ARBA00022741"/>
    </source>
</evidence>
<keyword evidence="2" id="KW-0813">Transport</keyword>
<reference evidence="6" key="1">
    <citation type="submission" date="2020-10" db="EMBL/GenBank/DDBJ databases">
        <authorList>
            <person name="Gilroy R."/>
        </authorList>
    </citation>
    <scope>NUCLEOTIDE SEQUENCE</scope>
    <source>
        <strain evidence="6">ChiGjej1B1-1684</strain>
    </source>
</reference>
<dbReference type="PROSITE" id="PS50893">
    <property type="entry name" value="ABC_TRANSPORTER_2"/>
    <property type="match status" value="1"/>
</dbReference>
<dbReference type="Proteomes" id="UP000824118">
    <property type="component" value="Unassembled WGS sequence"/>
</dbReference>
<organism evidence="6 7">
    <name type="scientific">Candidatus Limousia pullorum</name>
    <dbReference type="NCBI Taxonomy" id="2840860"/>
    <lineage>
        <taxon>Bacteria</taxon>
        <taxon>Bacillati</taxon>
        <taxon>Bacillota</taxon>
        <taxon>Clostridia</taxon>
        <taxon>Eubacteriales</taxon>
        <taxon>Oscillospiraceae</taxon>
        <taxon>Oscillospiraceae incertae sedis</taxon>
        <taxon>Candidatus Limousia</taxon>
    </lineage>
</organism>
<dbReference type="InterPro" id="IPR003439">
    <property type="entry name" value="ABC_transporter-like_ATP-bd"/>
</dbReference>
<dbReference type="InterPro" id="IPR003593">
    <property type="entry name" value="AAA+_ATPase"/>
</dbReference>
<evidence type="ECO:0000256" key="1">
    <source>
        <dbReference type="ARBA" id="ARBA00005417"/>
    </source>
</evidence>
<gene>
    <name evidence="6" type="ORF">IAD22_07650</name>
</gene>
<evidence type="ECO:0000256" key="2">
    <source>
        <dbReference type="ARBA" id="ARBA00022448"/>
    </source>
</evidence>
<keyword evidence="3" id="KW-0547">Nucleotide-binding</keyword>
<dbReference type="GO" id="GO:0005524">
    <property type="term" value="F:ATP binding"/>
    <property type="evidence" value="ECO:0007669"/>
    <property type="project" value="UniProtKB-KW"/>
</dbReference>
<name>A0A9D1S8I1_9FIRM</name>
<dbReference type="PANTHER" id="PTHR43335">
    <property type="entry name" value="ABC TRANSPORTER, ATP-BINDING PROTEIN"/>
    <property type="match status" value="1"/>
</dbReference>
<evidence type="ECO:0000259" key="5">
    <source>
        <dbReference type="PROSITE" id="PS50893"/>
    </source>
</evidence>
<dbReference type="InterPro" id="IPR017871">
    <property type="entry name" value="ABC_transporter-like_CS"/>
</dbReference>
<dbReference type="InterPro" id="IPR027417">
    <property type="entry name" value="P-loop_NTPase"/>
</dbReference>
<dbReference type="PANTHER" id="PTHR43335:SF4">
    <property type="entry name" value="ABC TRANSPORTER, ATP-BINDING PROTEIN"/>
    <property type="match status" value="1"/>
</dbReference>
<accession>A0A9D1S8I1</accession>
<dbReference type="SUPFAM" id="SSF52540">
    <property type="entry name" value="P-loop containing nucleoside triphosphate hydrolases"/>
    <property type="match status" value="1"/>
</dbReference>
<comment type="similarity">
    <text evidence="1">Belongs to the ABC transporter superfamily.</text>
</comment>
<feature type="domain" description="ABC transporter" evidence="5">
    <location>
        <begin position="4"/>
        <end position="216"/>
    </location>
</feature>
<dbReference type="Pfam" id="PF00005">
    <property type="entry name" value="ABC_tran"/>
    <property type="match status" value="1"/>
</dbReference>
<evidence type="ECO:0000256" key="4">
    <source>
        <dbReference type="ARBA" id="ARBA00022840"/>
    </source>
</evidence>
<proteinExistence type="inferred from homology"/>
<sequence>MTEIKIENLVKTIKGNKVIDNITLTLTSPKIVGFKGINGSGKTMLMRLICGLIKPTDGKITINGKVLHKDISFPESIGVLIENPAFLDGYSGFENLKMLASIKNIVKDYQIKDIIRAVGLNPDDKKHYKKYSLGMKQRLGIACALMESPDIIVLDEPTNALDSDGITMVKELIVQKREEGALVIISCHDIDILKELSEEIYVLEQGKLTDHFNVEE</sequence>
<reference evidence="6" key="2">
    <citation type="journal article" date="2021" name="PeerJ">
        <title>Extensive microbial diversity within the chicken gut microbiome revealed by metagenomics and culture.</title>
        <authorList>
            <person name="Gilroy R."/>
            <person name="Ravi A."/>
            <person name="Getino M."/>
            <person name="Pursley I."/>
            <person name="Horton D.L."/>
            <person name="Alikhan N.F."/>
            <person name="Baker D."/>
            <person name="Gharbi K."/>
            <person name="Hall N."/>
            <person name="Watson M."/>
            <person name="Adriaenssens E.M."/>
            <person name="Foster-Nyarko E."/>
            <person name="Jarju S."/>
            <person name="Secka A."/>
            <person name="Antonio M."/>
            <person name="Oren A."/>
            <person name="Chaudhuri R.R."/>
            <person name="La Ragione R."/>
            <person name="Hildebrand F."/>
            <person name="Pallen M.J."/>
        </authorList>
    </citation>
    <scope>NUCLEOTIDE SEQUENCE</scope>
    <source>
        <strain evidence="6">ChiGjej1B1-1684</strain>
    </source>
</reference>
<comment type="caution">
    <text evidence="6">The sequence shown here is derived from an EMBL/GenBank/DDBJ whole genome shotgun (WGS) entry which is preliminary data.</text>
</comment>
<protein>
    <submittedName>
        <fullName evidence="6">ATP-binding cassette domain-containing protein</fullName>
    </submittedName>
</protein>
<dbReference type="AlphaFoldDB" id="A0A9D1S8I1"/>